<proteinExistence type="predicted"/>
<dbReference type="Gene3D" id="2.60.200.20">
    <property type="match status" value="1"/>
</dbReference>
<feature type="region of interest" description="Disordered" evidence="1">
    <location>
        <begin position="215"/>
        <end position="266"/>
    </location>
</feature>
<reference evidence="2 3" key="1">
    <citation type="submission" date="2009-11" db="EMBL/GenBank/DDBJ databases">
        <title>Annotation of Allomyces macrogynus ATCC 38327.</title>
        <authorList>
            <consortium name="The Broad Institute Genome Sequencing Platform"/>
            <person name="Russ C."/>
            <person name="Cuomo C."/>
            <person name="Burger G."/>
            <person name="Gray M.W."/>
            <person name="Holland P.W.H."/>
            <person name="King N."/>
            <person name="Lang F.B.F."/>
            <person name="Roger A.J."/>
            <person name="Ruiz-Trillo I."/>
            <person name="Young S.K."/>
            <person name="Zeng Q."/>
            <person name="Gargeya S."/>
            <person name="Fitzgerald M."/>
            <person name="Haas B."/>
            <person name="Abouelleil A."/>
            <person name="Alvarado L."/>
            <person name="Arachchi H.M."/>
            <person name="Berlin A."/>
            <person name="Chapman S.B."/>
            <person name="Gearin G."/>
            <person name="Goldberg J."/>
            <person name="Griggs A."/>
            <person name="Gujja S."/>
            <person name="Hansen M."/>
            <person name="Heiman D."/>
            <person name="Howarth C."/>
            <person name="Larimer J."/>
            <person name="Lui A."/>
            <person name="MacDonald P.J.P."/>
            <person name="McCowen C."/>
            <person name="Montmayeur A."/>
            <person name="Murphy C."/>
            <person name="Neiman D."/>
            <person name="Pearson M."/>
            <person name="Priest M."/>
            <person name="Roberts A."/>
            <person name="Saif S."/>
            <person name="Shea T."/>
            <person name="Sisk P."/>
            <person name="Stolte C."/>
            <person name="Sykes S."/>
            <person name="Wortman J."/>
            <person name="Nusbaum C."/>
            <person name="Birren B."/>
        </authorList>
    </citation>
    <scope>NUCLEOTIDE SEQUENCE [LARGE SCALE GENOMIC DNA]</scope>
    <source>
        <strain evidence="2 3">ATCC 38327</strain>
    </source>
</reference>
<evidence type="ECO:0000256" key="1">
    <source>
        <dbReference type="SAM" id="MobiDB-lite"/>
    </source>
</evidence>
<keyword evidence="3" id="KW-1185">Reference proteome</keyword>
<gene>
    <name evidence="2" type="ORF">AMAG_17802</name>
</gene>
<feature type="region of interest" description="Disordered" evidence="1">
    <location>
        <begin position="36"/>
        <end position="75"/>
    </location>
</feature>
<name>A0A0L0RZZ0_ALLM3</name>
<protein>
    <recommendedName>
        <fullName evidence="4">FHA domain-containing protein</fullName>
    </recommendedName>
</protein>
<evidence type="ECO:0008006" key="4">
    <source>
        <dbReference type="Google" id="ProtNLM"/>
    </source>
</evidence>
<feature type="region of interest" description="Disordered" evidence="1">
    <location>
        <begin position="300"/>
        <end position="320"/>
    </location>
</feature>
<dbReference type="AlphaFoldDB" id="A0A0L0RZZ0"/>
<dbReference type="OrthoDB" id="6288785at2759"/>
<dbReference type="SUPFAM" id="SSF49879">
    <property type="entry name" value="SMAD/FHA domain"/>
    <property type="match status" value="1"/>
</dbReference>
<dbReference type="Proteomes" id="UP000054350">
    <property type="component" value="Unassembled WGS sequence"/>
</dbReference>
<evidence type="ECO:0000313" key="2">
    <source>
        <dbReference type="EMBL" id="KNE55676.1"/>
    </source>
</evidence>
<dbReference type="VEuPathDB" id="FungiDB:AMAG_17802"/>
<dbReference type="InterPro" id="IPR008984">
    <property type="entry name" value="SMAD_FHA_dom_sf"/>
</dbReference>
<organism evidence="2 3">
    <name type="scientific">Allomyces macrogynus (strain ATCC 38327)</name>
    <name type="common">Allomyces javanicus var. macrogynus</name>
    <dbReference type="NCBI Taxonomy" id="578462"/>
    <lineage>
        <taxon>Eukaryota</taxon>
        <taxon>Fungi</taxon>
        <taxon>Fungi incertae sedis</taxon>
        <taxon>Blastocladiomycota</taxon>
        <taxon>Blastocladiomycetes</taxon>
        <taxon>Blastocladiales</taxon>
        <taxon>Blastocladiaceae</taxon>
        <taxon>Allomyces</taxon>
    </lineage>
</organism>
<feature type="compositionally biased region" description="Pro residues" evidence="1">
    <location>
        <begin position="237"/>
        <end position="253"/>
    </location>
</feature>
<reference evidence="3" key="2">
    <citation type="submission" date="2009-11" db="EMBL/GenBank/DDBJ databases">
        <title>The Genome Sequence of Allomyces macrogynus strain ATCC 38327.</title>
        <authorList>
            <consortium name="The Broad Institute Genome Sequencing Platform"/>
            <person name="Russ C."/>
            <person name="Cuomo C."/>
            <person name="Shea T."/>
            <person name="Young S.K."/>
            <person name="Zeng Q."/>
            <person name="Koehrsen M."/>
            <person name="Haas B."/>
            <person name="Borodovsky M."/>
            <person name="Guigo R."/>
            <person name="Alvarado L."/>
            <person name="Berlin A."/>
            <person name="Borenstein D."/>
            <person name="Chen Z."/>
            <person name="Engels R."/>
            <person name="Freedman E."/>
            <person name="Gellesch M."/>
            <person name="Goldberg J."/>
            <person name="Griggs A."/>
            <person name="Gujja S."/>
            <person name="Heiman D."/>
            <person name="Hepburn T."/>
            <person name="Howarth C."/>
            <person name="Jen D."/>
            <person name="Larson L."/>
            <person name="Lewis B."/>
            <person name="Mehta T."/>
            <person name="Park D."/>
            <person name="Pearson M."/>
            <person name="Roberts A."/>
            <person name="Saif S."/>
            <person name="Shenoy N."/>
            <person name="Sisk P."/>
            <person name="Stolte C."/>
            <person name="Sykes S."/>
            <person name="Walk T."/>
            <person name="White J."/>
            <person name="Yandava C."/>
            <person name="Burger G."/>
            <person name="Gray M.W."/>
            <person name="Holland P.W.H."/>
            <person name="King N."/>
            <person name="Lang F.B.F."/>
            <person name="Roger A.J."/>
            <person name="Ruiz-Trillo I."/>
            <person name="Lander E."/>
            <person name="Nusbaum C."/>
        </authorList>
    </citation>
    <scope>NUCLEOTIDE SEQUENCE [LARGE SCALE GENOMIC DNA]</scope>
    <source>
        <strain evidence="3">ATCC 38327</strain>
    </source>
</reference>
<accession>A0A0L0RZZ0</accession>
<evidence type="ECO:0000313" key="3">
    <source>
        <dbReference type="Proteomes" id="UP000054350"/>
    </source>
</evidence>
<sequence>MPPTRPRTPTRAVVVLGGSPEADYVDIGSEHLFHGSDNAGLGTMASDDAMPPPSDDADPFRSSSGFARRRGSPDASSITIAPARLVLLPAAGSRGPERILPLLTDRTVATVGSAPDQDVRVQLPFVAPQQCRIRFSPATGAMTLENLSDTRVTITTFSLPASPAVTNPAPVQLSSLHAVARGTTHPVRHNDIITIGDPSSTAHSRQFRLEQVRPSSPLIGTSPLPLSTAPTRAPIESPIPPTTTVLSPPPPETPARTAPVPSTPKSVRFGPALRPEIFDAEEPPSSPLVRGELVAVPALPAGPSTPRPLSTPGKGCAAETTPRSILKKRVQRIRLVSPAKFRSPAGNAMWRAAAAAGGRKCGAAGIGDDGAGCCGAGKGDSGSCGGEDRAGSAAAVACACRPVLETAAAAA</sequence>
<dbReference type="EMBL" id="GG745329">
    <property type="protein sequence ID" value="KNE55676.1"/>
    <property type="molecule type" value="Genomic_DNA"/>
</dbReference>